<dbReference type="Proteomes" id="UP000694520">
    <property type="component" value="Chromosome 5"/>
</dbReference>
<evidence type="ECO:0000256" key="3">
    <source>
        <dbReference type="ARBA" id="ARBA00022989"/>
    </source>
</evidence>
<dbReference type="SUPFAM" id="SSF48652">
    <property type="entry name" value="Tetraspanin"/>
    <property type="match status" value="1"/>
</dbReference>
<feature type="transmembrane region" description="Helical" evidence="6">
    <location>
        <begin position="348"/>
        <end position="373"/>
    </location>
</feature>
<feature type="transmembrane region" description="Helical" evidence="6">
    <location>
        <begin position="276"/>
        <end position="299"/>
    </location>
</feature>
<reference evidence="7" key="3">
    <citation type="submission" date="2025-09" db="UniProtKB">
        <authorList>
            <consortium name="Ensembl"/>
        </authorList>
    </citation>
    <scope>IDENTIFICATION</scope>
</reference>
<accession>A0A8B9XL99</accession>
<keyword evidence="4 6" id="KW-0472">Membrane</keyword>
<reference evidence="7" key="1">
    <citation type="submission" date="2019-05" db="EMBL/GenBank/DDBJ databases">
        <authorList>
            <person name="Zhang S."/>
            <person name="Liu J."/>
        </authorList>
    </citation>
    <scope>NUCLEOTIDE SEQUENCE [LARGE SCALE GENOMIC DNA]</scope>
</reference>
<name>A0A8B9XL99_BOSMU</name>
<protein>
    <recommendedName>
        <fullName evidence="9">Tetraspanin</fullName>
    </recommendedName>
</protein>
<dbReference type="CDD" id="cd03155">
    <property type="entry name" value="CD151_like_LEL"/>
    <property type="match status" value="1"/>
</dbReference>
<evidence type="ECO:0000256" key="2">
    <source>
        <dbReference type="ARBA" id="ARBA00022692"/>
    </source>
</evidence>
<dbReference type="PRINTS" id="PR00259">
    <property type="entry name" value="TMFOUR"/>
</dbReference>
<reference evidence="7" key="2">
    <citation type="submission" date="2025-08" db="UniProtKB">
        <authorList>
            <consortium name="Ensembl"/>
        </authorList>
    </citation>
    <scope>IDENTIFICATION</scope>
</reference>
<sequence length="513" mass="54472">MSCPAGWIQFRQLCPCGRPGQDKVWGGGCRSLLLLFLFLQSRRGSWLPQGPGNGKLTAHKTLRGPGQRWGRPCVGGSAGWGGGKGGSVIRAPRGSWSPGATSRPHHHGQLLPGPCRFNAPLGADRGLGGWAASLGGGPSGDLQAPRHLSIHLSIPAPRRDPGATTQSPDSHWIRPRSPNERKTNPKQRPAQPAGRREKEPGHWRGRGWALGRRGAAAGSADLDLGAERGCGADPPALQPPAGPAPAALAAEPAAGPAAMAHYKVEQDDWLTVYLKYLLFVFNFFFWVGGAAVMAVGVWTLVEKSGYLGVLASSTFAASAYILIFVGALVMVTGFLGFGAVIREDRGCLSAYFCLLLAIFLVELVAGVLAHVYYQRLSDELKQHLTRTLAENYRQPGAAEITASVDRLQQDFKCCGSNSSADWLQSSYILSPEAEGRRVPDSCCKTVVARCGQRAHPSNIYKVEGGCISKLEQFLADHLLLMGAVGIGVACLQPPPRGPVEGGGSGLTRGRCSE</sequence>
<keyword evidence="8" id="KW-1185">Reference proteome</keyword>
<keyword evidence="2 6" id="KW-0812">Transmembrane</keyword>
<proteinExistence type="predicted"/>
<evidence type="ECO:0000256" key="6">
    <source>
        <dbReference type="SAM" id="Phobius"/>
    </source>
</evidence>
<evidence type="ECO:0000256" key="4">
    <source>
        <dbReference type="ARBA" id="ARBA00023136"/>
    </source>
</evidence>
<evidence type="ECO:0000256" key="5">
    <source>
        <dbReference type="SAM" id="MobiDB-lite"/>
    </source>
</evidence>
<evidence type="ECO:0008006" key="9">
    <source>
        <dbReference type="Google" id="ProtNLM"/>
    </source>
</evidence>
<feature type="region of interest" description="Disordered" evidence="5">
    <location>
        <begin position="152"/>
        <end position="207"/>
    </location>
</feature>
<dbReference type="InterPro" id="IPR008952">
    <property type="entry name" value="Tetraspanin_EC2_sf"/>
</dbReference>
<comment type="subcellular location">
    <subcellularLocation>
        <location evidence="1">Membrane</location>
        <topology evidence="1">Multi-pass membrane protein</topology>
    </subcellularLocation>
</comment>
<evidence type="ECO:0000256" key="1">
    <source>
        <dbReference type="ARBA" id="ARBA00004141"/>
    </source>
</evidence>
<dbReference type="GO" id="GO:0005886">
    <property type="term" value="C:plasma membrane"/>
    <property type="evidence" value="ECO:0007669"/>
    <property type="project" value="TreeGrafter"/>
</dbReference>
<evidence type="ECO:0000313" key="8">
    <source>
        <dbReference type="Proteomes" id="UP000694520"/>
    </source>
</evidence>
<dbReference type="InterPro" id="IPR018499">
    <property type="entry name" value="Tetraspanin/Peripherin"/>
</dbReference>
<feature type="region of interest" description="Disordered" evidence="5">
    <location>
        <begin position="228"/>
        <end position="248"/>
    </location>
</feature>
<evidence type="ECO:0000313" key="7">
    <source>
        <dbReference type="Ensembl" id="ENSBGRP00000020951.1"/>
    </source>
</evidence>
<dbReference type="Gene3D" id="1.10.1450.10">
    <property type="entry name" value="Tetraspanin"/>
    <property type="match status" value="1"/>
</dbReference>
<dbReference type="Pfam" id="PF00335">
    <property type="entry name" value="Tetraspanin"/>
    <property type="match status" value="1"/>
</dbReference>
<feature type="transmembrane region" description="Helical" evidence="6">
    <location>
        <begin position="319"/>
        <end position="341"/>
    </location>
</feature>
<dbReference type="PANTHER" id="PTHR19282:SF198">
    <property type="entry name" value="TETRASPANIN-11"/>
    <property type="match status" value="1"/>
</dbReference>
<dbReference type="AlphaFoldDB" id="A0A8B9XL99"/>
<dbReference type="Ensembl" id="ENSBGRT00000024195.1">
    <property type="protein sequence ID" value="ENSBGRP00000020951.1"/>
    <property type="gene ID" value="ENSBGRG00000013196.1"/>
</dbReference>
<dbReference type="GeneTree" id="ENSGT00940000161249"/>
<dbReference type="PANTHER" id="PTHR19282">
    <property type="entry name" value="TETRASPANIN"/>
    <property type="match status" value="1"/>
</dbReference>
<organism evidence="7 8">
    <name type="scientific">Bos mutus grunniens</name>
    <name type="common">Wild yak</name>
    <name type="synonym">Bos grunniens</name>
    <dbReference type="NCBI Taxonomy" id="30521"/>
    <lineage>
        <taxon>Eukaryota</taxon>
        <taxon>Metazoa</taxon>
        <taxon>Chordata</taxon>
        <taxon>Craniata</taxon>
        <taxon>Vertebrata</taxon>
        <taxon>Euteleostomi</taxon>
        <taxon>Mammalia</taxon>
        <taxon>Eutheria</taxon>
        <taxon>Laurasiatheria</taxon>
        <taxon>Artiodactyla</taxon>
        <taxon>Ruminantia</taxon>
        <taxon>Pecora</taxon>
        <taxon>Bovidae</taxon>
        <taxon>Bovinae</taxon>
        <taxon>Bos</taxon>
    </lineage>
</organism>
<keyword evidence="3 6" id="KW-1133">Transmembrane helix</keyword>